<proteinExistence type="predicted"/>
<comment type="caution">
    <text evidence="1">The sequence shown here is derived from an EMBL/GenBank/DDBJ whole genome shotgun (WGS) entry which is preliminary data.</text>
</comment>
<sequence length="130" mass="14501">MYGQDNAFVANVGVTINEAYSLQYKRFMGTVIPSLKEHVRKHPYFDLLDASYPYCHRLEYIWRDADGNVCLSFCGVIDDEKFALGLGVEEDSGSEYGYSITVLGCIGNIDLESAKALLKGFASELKVKIL</sequence>
<evidence type="ECO:0000313" key="2">
    <source>
        <dbReference type="Proteomes" id="UP001253193"/>
    </source>
</evidence>
<name>A0AAW8PXZ3_VIBPH</name>
<gene>
    <name evidence="1" type="ORF">QX249_10485</name>
</gene>
<evidence type="ECO:0000313" key="1">
    <source>
        <dbReference type="EMBL" id="MDS1821087.1"/>
    </source>
</evidence>
<protein>
    <submittedName>
        <fullName evidence="1">Uncharacterized protein</fullName>
    </submittedName>
</protein>
<organism evidence="1 2">
    <name type="scientific">Vibrio parahaemolyticus</name>
    <dbReference type="NCBI Taxonomy" id="670"/>
    <lineage>
        <taxon>Bacteria</taxon>
        <taxon>Pseudomonadati</taxon>
        <taxon>Pseudomonadota</taxon>
        <taxon>Gammaproteobacteria</taxon>
        <taxon>Vibrionales</taxon>
        <taxon>Vibrionaceae</taxon>
        <taxon>Vibrio</taxon>
    </lineage>
</organism>
<dbReference type="AlphaFoldDB" id="A0AAW8PXZ3"/>
<dbReference type="Proteomes" id="UP001253193">
    <property type="component" value="Unassembled WGS sequence"/>
</dbReference>
<dbReference type="RefSeq" id="WP_311019917.1">
    <property type="nucleotide sequence ID" value="NZ_JAUHGG010000003.1"/>
</dbReference>
<accession>A0AAW8PXZ3</accession>
<reference evidence="1" key="1">
    <citation type="submission" date="2023-06" db="EMBL/GenBank/DDBJ databases">
        <title>Genomic Diversity of Vibrio spp. and Metagenomic Analysis of Pathogens in Florida Gulf Coastal Waters Following Hurricane Ian.</title>
        <authorList>
            <person name="Brumfield K.D."/>
        </authorList>
    </citation>
    <scope>NUCLEOTIDE SEQUENCE</scope>
    <source>
        <strain evidence="1">WBS2B-138</strain>
    </source>
</reference>
<dbReference type="EMBL" id="JAUHGG010000003">
    <property type="protein sequence ID" value="MDS1821087.1"/>
    <property type="molecule type" value="Genomic_DNA"/>
</dbReference>